<dbReference type="InterPro" id="IPR001236">
    <property type="entry name" value="Lactate/malate_DH_N"/>
</dbReference>
<feature type="active site" description="Proton acceptor" evidence="2">
    <location>
        <position position="184"/>
    </location>
</feature>
<dbReference type="AlphaFoldDB" id="A0A430A049"/>
<feature type="binding site" evidence="3">
    <location>
        <begin position="18"/>
        <end position="23"/>
    </location>
    <ligand>
        <name>NAD(+)</name>
        <dbReference type="ChEBI" id="CHEBI:57540"/>
    </ligand>
</feature>
<dbReference type="InterPro" id="IPR015955">
    <property type="entry name" value="Lactate_DH/Glyco_Ohase_4_C"/>
</dbReference>
<keyword evidence="4" id="KW-0560">Oxidoreductase</keyword>
<proteinExistence type="inferred from homology"/>
<dbReference type="PANTHER" id="PTHR43128:SF31">
    <property type="entry name" value="L-LACTATE DEHYDROGENASE"/>
    <property type="match status" value="1"/>
</dbReference>
<evidence type="ECO:0000256" key="1">
    <source>
        <dbReference type="ARBA" id="ARBA00006054"/>
    </source>
</evidence>
<dbReference type="PRINTS" id="PR00086">
    <property type="entry name" value="LLDHDRGNASE"/>
</dbReference>
<name>A0A430A049_9ENTE</name>
<feature type="binding site" evidence="3">
    <location>
        <position position="43"/>
    </location>
    <ligand>
        <name>NAD(+)</name>
        <dbReference type="ChEBI" id="CHEBI:57540"/>
    </ligand>
</feature>
<dbReference type="EMBL" id="NGJX01000014">
    <property type="protein sequence ID" value="RST99678.1"/>
    <property type="molecule type" value="Genomic_DNA"/>
</dbReference>
<dbReference type="Gene3D" id="3.90.110.10">
    <property type="entry name" value="Lactate dehydrogenase/glycoside hydrolase, family 4, C-terminal"/>
    <property type="match status" value="1"/>
</dbReference>
<keyword evidence="3" id="KW-0520">NAD</keyword>
<dbReference type="Gene3D" id="3.40.50.720">
    <property type="entry name" value="NAD(P)-binding Rossmann-like Domain"/>
    <property type="match status" value="1"/>
</dbReference>
<feature type="domain" description="Lactate/malate dehydrogenase N-terminal" evidence="5">
    <location>
        <begin position="13"/>
        <end position="151"/>
    </location>
</feature>
<evidence type="ECO:0000313" key="8">
    <source>
        <dbReference type="Proteomes" id="UP000288197"/>
    </source>
</evidence>
<dbReference type="PANTHER" id="PTHR43128">
    <property type="entry name" value="L-2-HYDROXYCARBOXYLATE DEHYDROGENASE (NAD(P)(+))"/>
    <property type="match status" value="1"/>
</dbReference>
<dbReference type="Pfam" id="PF02866">
    <property type="entry name" value="Ldh_1_C"/>
    <property type="match status" value="1"/>
</dbReference>
<dbReference type="InterPro" id="IPR001557">
    <property type="entry name" value="L-lactate/malate_DH"/>
</dbReference>
<dbReference type="OrthoDB" id="9802969at2"/>
<dbReference type="Proteomes" id="UP000288197">
    <property type="component" value="Unassembled WGS sequence"/>
</dbReference>
<keyword evidence="8" id="KW-1185">Reference proteome</keyword>
<feature type="binding site" evidence="3">
    <location>
        <begin position="127"/>
        <end position="129"/>
    </location>
    <ligand>
        <name>NAD(+)</name>
        <dbReference type="ChEBI" id="CHEBI:57540"/>
    </ligand>
</feature>
<dbReference type="InterPro" id="IPR036291">
    <property type="entry name" value="NAD(P)-bd_dom_sf"/>
</dbReference>
<dbReference type="GO" id="GO:0006089">
    <property type="term" value="P:lactate metabolic process"/>
    <property type="evidence" value="ECO:0007669"/>
    <property type="project" value="TreeGrafter"/>
</dbReference>
<comment type="similarity">
    <text evidence="1">Belongs to the LDH/MDH superfamily. LDH family.</text>
</comment>
<reference evidence="7 8" key="1">
    <citation type="submission" date="2017-05" db="EMBL/GenBank/DDBJ databases">
        <title>Vagococcus spp. assemblies.</title>
        <authorList>
            <person name="Gulvik C.A."/>
        </authorList>
    </citation>
    <scope>NUCLEOTIDE SEQUENCE [LARGE SCALE GENOMIC DNA]</scope>
    <source>
        <strain evidence="7 8">NCFB 2497</strain>
    </source>
</reference>
<feature type="domain" description="Lactate/malate dehydrogenase C-terminal" evidence="6">
    <location>
        <begin position="154"/>
        <end position="306"/>
    </location>
</feature>
<evidence type="ECO:0000259" key="5">
    <source>
        <dbReference type="Pfam" id="PF00056"/>
    </source>
</evidence>
<dbReference type="InterPro" id="IPR022383">
    <property type="entry name" value="Lactate/malate_DH_C"/>
</dbReference>
<dbReference type="SUPFAM" id="SSF56327">
    <property type="entry name" value="LDH C-terminal domain-like"/>
    <property type="match status" value="1"/>
</dbReference>
<dbReference type="SUPFAM" id="SSF51735">
    <property type="entry name" value="NAD(P)-binding Rossmann-fold domains"/>
    <property type="match status" value="1"/>
</dbReference>
<evidence type="ECO:0000259" key="6">
    <source>
        <dbReference type="Pfam" id="PF02866"/>
    </source>
</evidence>
<evidence type="ECO:0000256" key="4">
    <source>
        <dbReference type="RuleBase" id="RU003369"/>
    </source>
</evidence>
<organism evidence="7 8">
    <name type="scientific">Vagococcus fluvialis</name>
    <dbReference type="NCBI Taxonomy" id="2738"/>
    <lineage>
        <taxon>Bacteria</taxon>
        <taxon>Bacillati</taxon>
        <taxon>Bacillota</taxon>
        <taxon>Bacilli</taxon>
        <taxon>Lactobacillales</taxon>
        <taxon>Enterococcaceae</taxon>
        <taxon>Vagococcus</taxon>
    </lineage>
</organism>
<dbReference type="Pfam" id="PF00056">
    <property type="entry name" value="Ldh_1_N"/>
    <property type="match status" value="1"/>
</dbReference>
<evidence type="ECO:0008006" key="9">
    <source>
        <dbReference type="Google" id="ProtNLM"/>
    </source>
</evidence>
<feature type="binding site" evidence="3">
    <location>
        <position position="104"/>
    </location>
    <ligand>
        <name>NAD(+)</name>
        <dbReference type="ChEBI" id="CHEBI:57540"/>
    </ligand>
</feature>
<sequence length="312" mass="34839">MLKVEYGGNLMRKIGIIGLGHVGADVAYTLCREKLVSHLVLIDKLEEKVLAEKLEIEDSLVPWDYSVKIDTQNYGTLRDAEIVIISVGSQSIDNENRNSELLDNVASVKETIPRVVASGFKGIFIVISNPCDTITRLVQEISGFPQSRVIGTGTLLDTSRMKRIVSQHFNVSPQDVTGYVLGEHGESQFIPWSLVQIDGKSLLENYSLSMEEAELLKEKTRLGGWEIHSGKGWTSFGIASMCARLVQAIQLDENRIYPVSVYDEREKLYLGYPAKIGRKGISQKVDVVLTEKESDLYRSSAQAVREVYNLIK</sequence>
<evidence type="ECO:0000256" key="3">
    <source>
        <dbReference type="PIRSR" id="PIRSR000102-3"/>
    </source>
</evidence>
<evidence type="ECO:0000256" key="2">
    <source>
        <dbReference type="PIRSR" id="PIRSR000102-1"/>
    </source>
</evidence>
<dbReference type="PIRSF" id="PIRSF000102">
    <property type="entry name" value="Lac_mal_DH"/>
    <property type="match status" value="1"/>
</dbReference>
<gene>
    <name evidence="7" type="ORF">CBF32_11600</name>
</gene>
<accession>A0A430A049</accession>
<comment type="caution">
    <text evidence="7">The sequence shown here is derived from an EMBL/GenBank/DDBJ whole genome shotgun (WGS) entry which is preliminary data.</text>
</comment>
<evidence type="ECO:0000313" key="7">
    <source>
        <dbReference type="EMBL" id="RST99678.1"/>
    </source>
</evidence>
<protein>
    <recommendedName>
        <fullName evidence="9">L-lactate dehydrogenase</fullName>
    </recommendedName>
</protein>
<dbReference type="GO" id="GO:0004459">
    <property type="term" value="F:L-lactate dehydrogenase (NAD+) activity"/>
    <property type="evidence" value="ECO:0007669"/>
    <property type="project" value="TreeGrafter"/>
</dbReference>